<dbReference type="AlphaFoldDB" id="A0A413RPY6"/>
<protein>
    <submittedName>
        <fullName evidence="7">Cysteine dioxygenase</fullName>
    </submittedName>
</protein>
<evidence type="ECO:0000256" key="6">
    <source>
        <dbReference type="PIRSR" id="PIRSR610300-51"/>
    </source>
</evidence>
<dbReference type="InterPro" id="IPR011051">
    <property type="entry name" value="RmlC_Cupin_sf"/>
</dbReference>
<name>A0A413RPY6_9CELL</name>
<keyword evidence="4" id="KW-0560">Oxidoreductase</keyword>
<dbReference type="InterPro" id="IPR010300">
    <property type="entry name" value="CDO_1"/>
</dbReference>
<organism evidence="7 8">
    <name type="scientific">Cellulomonas rhizosphaerae</name>
    <dbReference type="NCBI Taxonomy" id="2293719"/>
    <lineage>
        <taxon>Bacteria</taxon>
        <taxon>Bacillati</taxon>
        <taxon>Actinomycetota</taxon>
        <taxon>Actinomycetes</taxon>
        <taxon>Micrococcales</taxon>
        <taxon>Cellulomonadaceae</taxon>
        <taxon>Cellulomonas</taxon>
    </lineage>
</organism>
<dbReference type="GO" id="GO:0016702">
    <property type="term" value="F:oxidoreductase activity, acting on single donors with incorporation of molecular oxygen, incorporation of two atoms of oxygen"/>
    <property type="evidence" value="ECO:0007669"/>
    <property type="project" value="InterPro"/>
</dbReference>
<evidence type="ECO:0000313" key="7">
    <source>
        <dbReference type="EMBL" id="RHA44052.1"/>
    </source>
</evidence>
<accession>A0A413RPY6</accession>
<keyword evidence="5 6" id="KW-0408">Iron</keyword>
<evidence type="ECO:0000256" key="3">
    <source>
        <dbReference type="ARBA" id="ARBA00022964"/>
    </source>
</evidence>
<evidence type="ECO:0000256" key="4">
    <source>
        <dbReference type="ARBA" id="ARBA00023002"/>
    </source>
</evidence>
<dbReference type="Gene3D" id="2.60.120.10">
    <property type="entry name" value="Jelly Rolls"/>
    <property type="match status" value="1"/>
</dbReference>
<sequence>MTMSIDLSPRPTVVEGSLGVEELTALTRSIAARPELWKPLVQFQDSGRWWTRLEAPDGVDVWLLTWLPSQGTELHDHGSSAAAFTIAAGTLTEFRPDAQGTPVPREFATGLTQTVDPGDLHDVLNGGTEPAVSIHAYSPPLTRMTYWATTDDGRLVPARTVDTDEPETDK</sequence>
<dbReference type="Proteomes" id="UP000283374">
    <property type="component" value="Unassembled WGS sequence"/>
</dbReference>
<evidence type="ECO:0000256" key="5">
    <source>
        <dbReference type="ARBA" id="ARBA00023004"/>
    </source>
</evidence>
<keyword evidence="3 7" id="KW-0223">Dioxygenase</keyword>
<dbReference type="CDD" id="cd10548">
    <property type="entry name" value="cupin_CDO"/>
    <property type="match status" value="1"/>
</dbReference>
<dbReference type="SUPFAM" id="SSF51182">
    <property type="entry name" value="RmlC-like cupins"/>
    <property type="match status" value="1"/>
</dbReference>
<evidence type="ECO:0000256" key="2">
    <source>
        <dbReference type="ARBA" id="ARBA00022723"/>
    </source>
</evidence>
<dbReference type="InterPro" id="IPR014710">
    <property type="entry name" value="RmlC-like_jellyroll"/>
</dbReference>
<gene>
    <name evidence="7" type="ORF">D1825_03200</name>
</gene>
<evidence type="ECO:0000256" key="1">
    <source>
        <dbReference type="ARBA" id="ARBA00006622"/>
    </source>
</evidence>
<keyword evidence="2 6" id="KW-0479">Metal-binding</keyword>
<comment type="caution">
    <text evidence="7">The sequence shown here is derived from an EMBL/GenBank/DDBJ whole genome shotgun (WGS) entry which is preliminary data.</text>
</comment>
<dbReference type="GO" id="GO:0008198">
    <property type="term" value="F:ferrous iron binding"/>
    <property type="evidence" value="ECO:0007669"/>
    <property type="project" value="TreeGrafter"/>
</dbReference>
<feature type="binding site" evidence="6">
    <location>
        <position position="77"/>
    </location>
    <ligand>
        <name>Fe cation</name>
        <dbReference type="ChEBI" id="CHEBI:24875"/>
        <note>catalytic</note>
    </ligand>
</feature>
<reference evidence="7 8" key="1">
    <citation type="submission" date="2018-08" db="EMBL/GenBank/DDBJ databases">
        <title>Cellulomonas rhizosphaerae sp. nov., a novel actinomycete isolated from soil.</title>
        <authorList>
            <person name="Tian Y."/>
        </authorList>
    </citation>
    <scope>NUCLEOTIDE SEQUENCE [LARGE SCALE GENOMIC DNA]</scope>
    <source>
        <strain evidence="7 8">NEAU-TCZ24</strain>
    </source>
</reference>
<dbReference type="PANTHER" id="PTHR12918">
    <property type="entry name" value="CYSTEINE DIOXYGENASE"/>
    <property type="match status" value="1"/>
</dbReference>
<feature type="binding site" evidence="6">
    <location>
        <position position="121"/>
    </location>
    <ligand>
        <name>Fe cation</name>
        <dbReference type="ChEBI" id="CHEBI:24875"/>
        <note>catalytic</note>
    </ligand>
</feature>
<proteinExistence type="inferred from homology"/>
<dbReference type="Pfam" id="PF05995">
    <property type="entry name" value="CDO_I"/>
    <property type="match status" value="1"/>
</dbReference>
<comment type="similarity">
    <text evidence="1">Belongs to the cysteine dioxygenase family.</text>
</comment>
<keyword evidence="8" id="KW-1185">Reference proteome</keyword>
<evidence type="ECO:0000313" key="8">
    <source>
        <dbReference type="Proteomes" id="UP000283374"/>
    </source>
</evidence>
<feature type="binding site" evidence="6">
    <location>
        <position position="75"/>
    </location>
    <ligand>
        <name>Fe cation</name>
        <dbReference type="ChEBI" id="CHEBI:24875"/>
        <note>catalytic</note>
    </ligand>
</feature>
<dbReference type="PANTHER" id="PTHR12918:SF1">
    <property type="entry name" value="CYSTEINE DIOXYGENASE TYPE 1"/>
    <property type="match status" value="1"/>
</dbReference>
<dbReference type="EMBL" id="QWKP01000121">
    <property type="protein sequence ID" value="RHA44052.1"/>
    <property type="molecule type" value="Genomic_DNA"/>
</dbReference>